<dbReference type="GeneID" id="25985407"/>
<reference evidence="2 3" key="1">
    <citation type="journal article" date="2012" name="Eukaryot. Cell">
        <title>Draft genome sequence of CBS 2479, the standard type strain of Trichosporon asahii.</title>
        <authorList>
            <person name="Yang R.Y."/>
            <person name="Li H.T."/>
            <person name="Zhu H."/>
            <person name="Zhou G.P."/>
            <person name="Wang M."/>
            <person name="Wang L."/>
        </authorList>
    </citation>
    <scope>NUCLEOTIDE SEQUENCE [LARGE SCALE GENOMIC DNA]</scope>
    <source>
        <strain evidence="3">ATCC 90039 / CBS 2479 / JCM 2466 / KCTC 7840 / NCYC 2677 / UAMH 7654</strain>
    </source>
</reference>
<dbReference type="EMBL" id="ALBS01000182">
    <property type="protein sequence ID" value="EJT48982.1"/>
    <property type="molecule type" value="Genomic_DNA"/>
</dbReference>
<proteinExistence type="predicted"/>
<dbReference type="AlphaFoldDB" id="J6F1G5"/>
<feature type="region of interest" description="Disordered" evidence="1">
    <location>
        <begin position="202"/>
        <end position="256"/>
    </location>
</feature>
<protein>
    <submittedName>
        <fullName evidence="2">Uncharacterized protein</fullName>
    </submittedName>
</protein>
<evidence type="ECO:0000313" key="2">
    <source>
        <dbReference type="EMBL" id="EJT48982.1"/>
    </source>
</evidence>
<dbReference type="RefSeq" id="XP_014180376.1">
    <property type="nucleotide sequence ID" value="XM_014324901.1"/>
</dbReference>
<evidence type="ECO:0000256" key="1">
    <source>
        <dbReference type="SAM" id="MobiDB-lite"/>
    </source>
</evidence>
<dbReference type="KEGG" id="tasa:A1Q1_01893"/>
<feature type="compositionally biased region" description="Polar residues" evidence="1">
    <location>
        <begin position="220"/>
        <end position="239"/>
    </location>
</feature>
<sequence>MDPTRQMLPPSTPQGRELSARTSSTPFNATPREMTPNPTPSRTQNVPHTRSIGPPLVEGRDWWKPSGPHWLTDATKYSKCSAELLLELLEEDPDLWQGWKAGRHSGGAQRRKDANNKIIQRLYERKAPVMKTAGALNNYLAKIFGKWHDAWRMERPSTGDGWPAEILCPDKVKRRFLDPDELSRYQEKICRDYQRLSAIMEESGGAPPDTITDSYGAGPSNPTSDALMTQMAAPSQPSYMYSDDEQDDETQEPETQDIVQVMTEEPTLRTKNLDANPREYHVLSLVHQGRPGQGSREY</sequence>
<feature type="region of interest" description="Disordered" evidence="1">
    <location>
        <begin position="1"/>
        <end position="59"/>
    </location>
</feature>
<accession>J6F1G5</accession>
<feature type="compositionally biased region" description="Acidic residues" evidence="1">
    <location>
        <begin position="242"/>
        <end position="255"/>
    </location>
</feature>
<comment type="caution">
    <text evidence="2">The sequence shown here is derived from an EMBL/GenBank/DDBJ whole genome shotgun (WGS) entry which is preliminary data.</text>
</comment>
<gene>
    <name evidence="2" type="ORF">A1Q1_01893</name>
</gene>
<dbReference type="VEuPathDB" id="FungiDB:A1Q1_01893"/>
<name>J6F1G5_TRIAS</name>
<evidence type="ECO:0000313" key="3">
    <source>
        <dbReference type="Proteomes" id="UP000002748"/>
    </source>
</evidence>
<organism evidence="2 3">
    <name type="scientific">Trichosporon asahii var. asahii (strain ATCC 90039 / CBS 2479 / JCM 2466 / KCTC 7840 / NBRC 103889/ NCYC 2677 / UAMH 7654)</name>
    <name type="common">Yeast</name>
    <dbReference type="NCBI Taxonomy" id="1186058"/>
    <lineage>
        <taxon>Eukaryota</taxon>
        <taxon>Fungi</taxon>
        <taxon>Dikarya</taxon>
        <taxon>Basidiomycota</taxon>
        <taxon>Agaricomycotina</taxon>
        <taxon>Tremellomycetes</taxon>
        <taxon>Trichosporonales</taxon>
        <taxon>Trichosporonaceae</taxon>
        <taxon>Trichosporon</taxon>
    </lineage>
</organism>
<dbReference type="Proteomes" id="UP000002748">
    <property type="component" value="Unassembled WGS sequence"/>
</dbReference>
<dbReference type="HOGENOM" id="CLU_934430_0_0_1"/>